<protein>
    <submittedName>
        <fullName evidence="1">Uncharacterized protein</fullName>
    </submittedName>
</protein>
<evidence type="ECO:0000313" key="1">
    <source>
        <dbReference type="EMBL" id="ETX01249.1"/>
    </source>
</evidence>
<comment type="caution">
    <text evidence="1">The sequence shown here is derived from an EMBL/GenBank/DDBJ whole genome shotgun (WGS) entry which is preliminary data.</text>
</comment>
<dbReference type="AlphaFoldDB" id="W4LT71"/>
<accession>W4LT71</accession>
<keyword evidence="2" id="KW-1185">Reference proteome</keyword>
<dbReference type="Proteomes" id="UP000019141">
    <property type="component" value="Unassembled WGS sequence"/>
</dbReference>
<reference evidence="1 2" key="1">
    <citation type="journal article" date="2014" name="Nature">
        <title>An environmental bacterial taxon with a large and distinct metabolic repertoire.</title>
        <authorList>
            <person name="Wilson M.C."/>
            <person name="Mori T."/>
            <person name="Ruckert C."/>
            <person name="Uria A.R."/>
            <person name="Helf M.J."/>
            <person name="Takada K."/>
            <person name="Gernert C."/>
            <person name="Steffens U.A."/>
            <person name="Heycke N."/>
            <person name="Schmitt S."/>
            <person name="Rinke C."/>
            <person name="Helfrich E.J."/>
            <person name="Brachmann A.O."/>
            <person name="Gurgui C."/>
            <person name="Wakimoto T."/>
            <person name="Kracht M."/>
            <person name="Crusemann M."/>
            <person name="Hentschel U."/>
            <person name="Abe I."/>
            <person name="Matsunaga S."/>
            <person name="Kalinowski J."/>
            <person name="Takeyama H."/>
            <person name="Piel J."/>
        </authorList>
    </citation>
    <scope>NUCLEOTIDE SEQUENCE [LARGE SCALE GENOMIC DNA]</scope>
    <source>
        <strain evidence="2">TSY1</strain>
    </source>
</reference>
<dbReference type="EMBL" id="AZHW01000254">
    <property type="protein sequence ID" value="ETX01249.1"/>
    <property type="molecule type" value="Genomic_DNA"/>
</dbReference>
<gene>
    <name evidence="1" type="ORF">ETSY1_08065</name>
</gene>
<name>W4LT71_ENTF1</name>
<proteinExistence type="predicted"/>
<dbReference type="HOGENOM" id="CLU_2768138_0_0_7"/>
<evidence type="ECO:0000313" key="2">
    <source>
        <dbReference type="Proteomes" id="UP000019141"/>
    </source>
</evidence>
<sequence length="69" mass="7670">MIWEDAAQLAERIAKSPDAGTLHVAVIVAPEGQGYAVAIREHGRHELHYVQSMNEFQALCEWLLAPRSS</sequence>
<organism evidence="1 2">
    <name type="scientific">Entotheonella factor</name>
    <dbReference type="NCBI Taxonomy" id="1429438"/>
    <lineage>
        <taxon>Bacteria</taxon>
        <taxon>Pseudomonadati</taxon>
        <taxon>Nitrospinota/Tectimicrobiota group</taxon>
        <taxon>Candidatus Tectimicrobiota</taxon>
        <taxon>Candidatus Entotheonellia</taxon>
        <taxon>Candidatus Entotheonellales</taxon>
        <taxon>Candidatus Entotheonellaceae</taxon>
        <taxon>Candidatus Entotheonella</taxon>
    </lineage>
</organism>